<sequence length="112" mass="12826">MDKKFKLVFIFYCLLPLPLRNSTKPTNSTITPIIARKKPRPVYNATFINEDANSWLKTYFTEMGVVRLFTIIASYLGLNNANIYPFSAICGTDWFVPFTSCNIFNTCPELVL</sequence>
<gene>
    <name evidence="1" type="primary">orf c06011</name>
</gene>
<dbReference type="AlphaFoldDB" id="P95858"/>
<protein>
    <submittedName>
        <fullName evidence="1">Orf c06011 protein</fullName>
    </submittedName>
</protein>
<reference evidence="1" key="1">
    <citation type="journal article" date="1996" name="Mol. Microbiol.">
        <title>Organizational characteristics and information content of an archaeal genome: 156 kb of sequence from Sulfolobus solfataricus P2.</title>
        <authorList>
            <person name="Sensen C.W."/>
            <person name="Klenk H.P."/>
            <person name="Singh R.K."/>
            <person name="Allard G."/>
            <person name="Chan C.C."/>
            <person name="Liu Q.Y."/>
            <person name="Penny S.L."/>
            <person name="Young F."/>
            <person name="Schenk M.E."/>
            <person name="Gaasterland T."/>
            <person name="Doolittle W.F."/>
            <person name="Ragan M.A."/>
            <person name="Charlebois R.L."/>
        </authorList>
    </citation>
    <scope>NUCLEOTIDE SEQUENCE</scope>
    <source>
        <strain evidence="1">P2</strain>
    </source>
</reference>
<name>P95858_SACSO</name>
<evidence type="ECO:0000313" key="1">
    <source>
        <dbReference type="EMBL" id="CAA69494.1"/>
    </source>
</evidence>
<accession>P95858</accession>
<dbReference type="PIR" id="S73078">
    <property type="entry name" value="S73078"/>
</dbReference>
<dbReference type="EMBL" id="Y08256">
    <property type="protein sequence ID" value="CAA69494.1"/>
    <property type="molecule type" value="Genomic_DNA"/>
</dbReference>
<proteinExistence type="predicted"/>
<organism evidence="1">
    <name type="scientific">Saccharolobus solfataricus</name>
    <name type="common">Sulfolobus solfataricus</name>
    <dbReference type="NCBI Taxonomy" id="2287"/>
    <lineage>
        <taxon>Archaea</taxon>
        <taxon>Thermoproteota</taxon>
        <taxon>Thermoprotei</taxon>
        <taxon>Sulfolobales</taxon>
        <taxon>Sulfolobaceae</taxon>
        <taxon>Saccharolobus</taxon>
    </lineage>
</organism>